<accession>A0AAV0J3N7</accession>
<proteinExistence type="predicted"/>
<reference evidence="2" key="1">
    <citation type="submission" date="2022-08" db="EMBL/GenBank/DDBJ databases">
        <authorList>
            <person name="Gutierrez-Valencia J."/>
        </authorList>
    </citation>
    <scope>NUCLEOTIDE SEQUENCE</scope>
</reference>
<evidence type="ECO:0000313" key="3">
    <source>
        <dbReference type="Proteomes" id="UP001154282"/>
    </source>
</evidence>
<organism evidence="2 3">
    <name type="scientific">Linum tenue</name>
    <dbReference type="NCBI Taxonomy" id="586396"/>
    <lineage>
        <taxon>Eukaryota</taxon>
        <taxon>Viridiplantae</taxon>
        <taxon>Streptophyta</taxon>
        <taxon>Embryophyta</taxon>
        <taxon>Tracheophyta</taxon>
        <taxon>Spermatophyta</taxon>
        <taxon>Magnoliopsida</taxon>
        <taxon>eudicotyledons</taxon>
        <taxon>Gunneridae</taxon>
        <taxon>Pentapetalae</taxon>
        <taxon>rosids</taxon>
        <taxon>fabids</taxon>
        <taxon>Malpighiales</taxon>
        <taxon>Linaceae</taxon>
        <taxon>Linum</taxon>
    </lineage>
</organism>
<comment type="caution">
    <text evidence="2">The sequence shown here is derived from an EMBL/GenBank/DDBJ whole genome shotgun (WGS) entry which is preliminary data.</text>
</comment>
<evidence type="ECO:0000313" key="2">
    <source>
        <dbReference type="EMBL" id="CAI0404401.1"/>
    </source>
</evidence>
<name>A0AAV0J3N7_9ROSI</name>
<feature type="region of interest" description="Disordered" evidence="1">
    <location>
        <begin position="14"/>
        <end position="53"/>
    </location>
</feature>
<feature type="compositionally biased region" description="Low complexity" evidence="1">
    <location>
        <begin position="15"/>
        <end position="37"/>
    </location>
</feature>
<evidence type="ECO:0000256" key="1">
    <source>
        <dbReference type="SAM" id="MobiDB-lite"/>
    </source>
</evidence>
<dbReference type="AlphaFoldDB" id="A0AAV0J3N7"/>
<dbReference type="Proteomes" id="UP001154282">
    <property type="component" value="Unassembled WGS sequence"/>
</dbReference>
<feature type="non-terminal residue" evidence="2">
    <location>
        <position position="53"/>
    </location>
</feature>
<keyword evidence="3" id="KW-1185">Reference proteome</keyword>
<protein>
    <submittedName>
        <fullName evidence="2">Uncharacterized protein</fullName>
    </submittedName>
</protein>
<sequence>MSYVNCGDVVPIDRSGSSTTVVGSGSSSSAVGTASSSIDLGFDHSANSGESGG</sequence>
<gene>
    <name evidence="2" type="ORF">LITE_LOCUS12448</name>
</gene>
<dbReference type="EMBL" id="CAMGYJ010000004">
    <property type="protein sequence ID" value="CAI0404401.1"/>
    <property type="molecule type" value="Genomic_DNA"/>
</dbReference>